<dbReference type="SUPFAM" id="SSF46689">
    <property type="entry name" value="Homeodomain-like"/>
    <property type="match status" value="1"/>
</dbReference>
<organism evidence="6 7">
    <name type="scientific">Chelatococcus sambhunathii</name>
    <dbReference type="NCBI Taxonomy" id="363953"/>
    <lineage>
        <taxon>Bacteria</taxon>
        <taxon>Pseudomonadati</taxon>
        <taxon>Pseudomonadota</taxon>
        <taxon>Alphaproteobacteria</taxon>
        <taxon>Hyphomicrobiales</taxon>
        <taxon>Chelatococcaceae</taxon>
        <taxon>Chelatococcus</taxon>
    </lineage>
</organism>
<evidence type="ECO:0000256" key="2">
    <source>
        <dbReference type="ARBA" id="ARBA00023125"/>
    </source>
</evidence>
<dbReference type="CDD" id="cd06999">
    <property type="entry name" value="cupin_HpaA-like_N"/>
    <property type="match status" value="1"/>
</dbReference>
<evidence type="ECO:0000256" key="3">
    <source>
        <dbReference type="ARBA" id="ARBA00023159"/>
    </source>
</evidence>
<dbReference type="Gene3D" id="2.60.120.10">
    <property type="entry name" value="Jelly Rolls"/>
    <property type="match status" value="1"/>
</dbReference>
<dbReference type="InterPro" id="IPR009057">
    <property type="entry name" value="Homeodomain-like_sf"/>
</dbReference>
<protein>
    <submittedName>
        <fullName evidence="6">Transcriptional regulator, AraC family</fullName>
    </submittedName>
</protein>
<comment type="caution">
    <text evidence="6">The sequence shown here is derived from an EMBL/GenBank/DDBJ whole genome shotgun (WGS) entry which is preliminary data.</text>
</comment>
<evidence type="ECO:0000313" key="6">
    <source>
        <dbReference type="EMBL" id="CUA87709.1"/>
    </source>
</evidence>
<dbReference type="InterPro" id="IPR020449">
    <property type="entry name" value="Tscrpt_reg_AraC-type_HTH"/>
</dbReference>
<evidence type="ECO:0000313" key="7">
    <source>
        <dbReference type="Proteomes" id="UP000182178"/>
    </source>
</evidence>
<proteinExistence type="predicted"/>
<keyword evidence="7" id="KW-1185">Reference proteome</keyword>
<dbReference type="InterPro" id="IPR014710">
    <property type="entry name" value="RmlC-like_jellyroll"/>
</dbReference>
<keyword evidence="4" id="KW-0804">Transcription</keyword>
<name>A0ABM9U3P2_9HYPH</name>
<keyword evidence="3" id="KW-0010">Activator</keyword>
<reference evidence="6 7" key="1">
    <citation type="submission" date="2015-08" db="EMBL/GenBank/DDBJ databases">
        <authorList>
            <person name="Varghese N."/>
        </authorList>
    </citation>
    <scope>NUCLEOTIDE SEQUENCE [LARGE SCALE GENOMIC DNA]</scope>
    <source>
        <strain evidence="6 7">DSM 18167</strain>
    </source>
</reference>
<dbReference type="InterPro" id="IPR018060">
    <property type="entry name" value="HTH_AraC"/>
</dbReference>
<sequence>MRLPMDGADKELDDTNMTDIPVYALYGEDTYSEEQNWLHWETITSRSRLYGFHIAPHRHEQFFQVLFLARGAARVTLDGLETALAAPALVTVPALTVHGYAFSPDVEGFVLTLFERDLAGLLAEVPDILAGFARPRILGPETEGLSPLAADIARLAQEADRAAPGQALAVRARLVLLFLAIHRIGLAGPAAADGPAAVAARHLRAFQALVDRHYRDNRALSFYAGALGMSTTHLNRICRRELGITALSAIEGRVLTEAKRYLKFSALSVKEIGIILGYADPAYFTRFFTRAAGMTPSRFRALSRSEEAALTA</sequence>
<dbReference type="SMART" id="SM00342">
    <property type="entry name" value="HTH_ARAC"/>
    <property type="match status" value="1"/>
</dbReference>
<dbReference type="PRINTS" id="PR00032">
    <property type="entry name" value="HTHARAC"/>
</dbReference>
<dbReference type="InterPro" id="IPR047264">
    <property type="entry name" value="Cupin_HpaA-like_N"/>
</dbReference>
<accession>A0ABM9U3P2</accession>
<dbReference type="Pfam" id="PF02311">
    <property type="entry name" value="AraC_binding"/>
    <property type="match status" value="1"/>
</dbReference>
<dbReference type="PANTHER" id="PTHR43280">
    <property type="entry name" value="ARAC-FAMILY TRANSCRIPTIONAL REGULATOR"/>
    <property type="match status" value="1"/>
</dbReference>
<dbReference type="Pfam" id="PF12833">
    <property type="entry name" value="HTH_18"/>
    <property type="match status" value="1"/>
</dbReference>
<dbReference type="SUPFAM" id="SSF51182">
    <property type="entry name" value="RmlC-like cupins"/>
    <property type="match status" value="1"/>
</dbReference>
<dbReference type="Gene3D" id="1.10.10.60">
    <property type="entry name" value="Homeodomain-like"/>
    <property type="match status" value="1"/>
</dbReference>
<evidence type="ECO:0000256" key="4">
    <source>
        <dbReference type="ARBA" id="ARBA00023163"/>
    </source>
</evidence>
<keyword evidence="1" id="KW-0805">Transcription regulation</keyword>
<evidence type="ECO:0000259" key="5">
    <source>
        <dbReference type="PROSITE" id="PS01124"/>
    </source>
</evidence>
<dbReference type="InterPro" id="IPR003313">
    <property type="entry name" value="AraC-bd"/>
</dbReference>
<dbReference type="Proteomes" id="UP000182178">
    <property type="component" value="Unassembled WGS sequence"/>
</dbReference>
<gene>
    <name evidence="6" type="ORF">Ga0061061_103487</name>
</gene>
<dbReference type="InterPro" id="IPR011051">
    <property type="entry name" value="RmlC_Cupin_sf"/>
</dbReference>
<keyword evidence="2" id="KW-0238">DNA-binding</keyword>
<dbReference type="PROSITE" id="PS01124">
    <property type="entry name" value="HTH_ARAC_FAMILY_2"/>
    <property type="match status" value="1"/>
</dbReference>
<evidence type="ECO:0000256" key="1">
    <source>
        <dbReference type="ARBA" id="ARBA00023015"/>
    </source>
</evidence>
<dbReference type="EMBL" id="CYHC01000003">
    <property type="protein sequence ID" value="CUA87709.1"/>
    <property type="molecule type" value="Genomic_DNA"/>
</dbReference>
<feature type="domain" description="HTH araC/xylS-type" evidence="5">
    <location>
        <begin position="204"/>
        <end position="302"/>
    </location>
</feature>
<dbReference type="PANTHER" id="PTHR43280:SF32">
    <property type="entry name" value="TRANSCRIPTIONAL REGULATORY PROTEIN"/>
    <property type="match status" value="1"/>
</dbReference>